<comment type="caution">
    <text evidence="2">The sequence shown here is derived from an EMBL/GenBank/DDBJ whole genome shotgun (WGS) entry which is preliminary data.</text>
</comment>
<feature type="signal peptide" evidence="1">
    <location>
        <begin position="1"/>
        <end position="25"/>
    </location>
</feature>
<dbReference type="OrthoDB" id="3431978at2"/>
<keyword evidence="1" id="KW-0732">Signal</keyword>
<sequence>MRKSLSALLIAAALSAGVVVTPASAAPRESGFECNPLDSGLLCLLVEARDVGVAYDKNSGNPIWVRFGYDHAGVSHASPEEVEIYPDETKSSVWLEQNLQCGQDIVGWMEVRGQRRFQTPAVRIC</sequence>
<dbReference type="RefSeq" id="WP_146174066.1">
    <property type="nucleotide sequence ID" value="NZ_PYAX01000019.1"/>
</dbReference>
<dbReference type="AlphaFoldDB" id="A0A2P8HZC6"/>
<dbReference type="Proteomes" id="UP000241118">
    <property type="component" value="Unassembled WGS sequence"/>
</dbReference>
<keyword evidence="3" id="KW-1185">Reference proteome</keyword>
<accession>A0A2P8HZC6</accession>
<evidence type="ECO:0000256" key="1">
    <source>
        <dbReference type="SAM" id="SignalP"/>
    </source>
</evidence>
<feature type="chain" id="PRO_5015161365" description="Peptidase inhibitor family I36" evidence="1">
    <location>
        <begin position="26"/>
        <end position="125"/>
    </location>
</feature>
<evidence type="ECO:0000313" key="3">
    <source>
        <dbReference type="Proteomes" id="UP000241118"/>
    </source>
</evidence>
<proteinExistence type="predicted"/>
<reference evidence="2 3" key="1">
    <citation type="submission" date="2018-03" db="EMBL/GenBank/DDBJ databases">
        <title>Genomic Encyclopedia of Type Strains, Phase III (KMG-III): the genomes of soil and plant-associated and newly described type strains.</title>
        <authorList>
            <person name="Whitman W."/>
        </authorList>
    </citation>
    <scope>NUCLEOTIDE SEQUENCE [LARGE SCALE GENOMIC DNA]</scope>
    <source>
        <strain evidence="2 3">CGMCC 4.7097</strain>
    </source>
</reference>
<evidence type="ECO:0008006" key="4">
    <source>
        <dbReference type="Google" id="ProtNLM"/>
    </source>
</evidence>
<dbReference type="EMBL" id="PYAX01000019">
    <property type="protein sequence ID" value="PSL51580.1"/>
    <property type="molecule type" value="Genomic_DNA"/>
</dbReference>
<protein>
    <recommendedName>
        <fullName evidence="4">Peptidase inhibitor family I36</fullName>
    </recommendedName>
</protein>
<organism evidence="2 3">
    <name type="scientific">Saccharothrix carnea</name>
    <dbReference type="NCBI Taxonomy" id="1280637"/>
    <lineage>
        <taxon>Bacteria</taxon>
        <taxon>Bacillati</taxon>
        <taxon>Actinomycetota</taxon>
        <taxon>Actinomycetes</taxon>
        <taxon>Pseudonocardiales</taxon>
        <taxon>Pseudonocardiaceae</taxon>
        <taxon>Saccharothrix</taxon>
    </lineage>
</organism>
<evidence type="ECO:0000313" key="2">
    <source>
        <dbReference type="EMBL" id="PSL51580.1"/>
    </source>
</evidence>
<gene>
    <name evidence="2" type="ORF">B0I31_11910</name>
</gene>
<name>A0A2P8HZC6_SACCR</name>